<comment type="caution">
    <text evidence="1">The sequence shown here is derived from an EMBL/GenBank/DDBJ whole genome shotgun (WGS) entry which is preliminary data.</text>
</comment>
<name>A0A1V2I460_9ACTN</name>
<gene>
    <name evidence="1" type="ORF">BL253_27905</name>
</gene>
<dbReference type="AlphaFoldDB" id="A0A1V2I460"/>
<sequence length="135" mass="15175">MGRRLWTAAVGRWAETPYARAQRRREQVHDAFLDARDELRAVLEDLIEGETRAVCPAATDLDVEVYADELGEPRGRLIAVNTDEDEEVTDEQEDTVRDQIVELLDEWAVTANADSVTICFRQLPALPRPAATVTP</sequence>
<dbReference type="Proteomes" id="UP000188929">
    <property type="component" value="Unassembled WGS sequence"/>
</dbReference>
<dbReference type="EMBL" id="MOMC01000062">
    <property type="protein sequence ID" value="ONH25249.1"/>
    <property type="molecule type" value="Genomic_DNA"/>
</dbReference>
<evidence type="ECO:0000313" key="1">
    <source>
        <dbReference type="EMBL" id="ONH25249.1"/>
    </source>
</evidence>
<keyword evidence="2" id="KW-1185">Reference proteome</keyword>
<evidence type="ECO:0000313" key="2">
    <source>
        <dbReference type="Proteomes" id="UP000188929"/>
    </source>
</evidence>
<organism evidence="1 2">
    <name type="scientific">Pseudofrankia asymbiotica</name>
    <dbReference type="NCBI Taxonomy" id="1834516"/>
    <lineage>
        <taxon>Bacteria</taxon>
        <taxon>Bacillati</taxon>
        <taxon>Actinomycetota</taxon>
        <taxon>Actinomycetes</taxon>
        <taxon>Frankiales</taxon>
        <taxon>Frankiaceae</taxon>
        <taxon>Pseudofrankia</taxon>
    </lineage>
</organism>
<protein>
    <submittedName>
        <fullName evidence="1">Uncharacterized protein</fullName>
    </submittedName>
</protein>
<dbReference type="STRING" id="1834516.BL253_27905"/>
<proteinExistence type="predicted"/>
<reference evidence="2" key="1">
    <citation type="submission" date="2016-10" db="EMBL/GenBank/DDBJ databases">
        <title>Frankia sp. NRRL B-16386 Genome sequencing.</title>
        <authorList>
            <person name="Ghodhbane-Gtari F."/>
            <person name="Swanson E."/>
            <person name="Gueddou A."/>
            <person name="Hezbri K."/>
            <person name="Ktari K."/>
            <person name="Nouioui I."/>
            <person name="Morris K."/>
            <person name="Simpson S."/>
            <person name="Abebe-Akele F."/>
            <person name="Thomas K."/>
            <person name="Gtari M."/>
            <person name="Tisa L.S."/>
        </authorList>
    </citation>
    <scope>NUCLEOTIDE SEQUENCE [LARGE SCALE GENOMIC DNA]</scope>
    <source>
        <strain evidence="2">NRRL B-16386</strain>
    </source>
</reference>
<accession>A0A1V2I460</accession>